<keyword evidence="2" id="KW-1185">Reference proteome</keyword>
<gene>
    <name evidence="1" type="ORF">OWV82_013437</name>
</gene>
<accession>A0ACC1XUU9</accession>
<evidence type="ECO:0000313" key="1">
    <source>
        <dbReference type="EMBL" id="KAJ4715040.1"/>
    </source>
</evidence>
<proteinExistence type="predicted"/>
<name>A0ACC1XUU9_MELAZ</name>
<comment type="caution">
    <text evidence="1">The sequence shown here is derived from an EMBL/GenBank/DDBJ whole genome shotgun (WGS) entry which is preliminary data.</text>
</comment>
<dbReference type="Proteomes" id="UP001164539">
    <property type="component" value="Chromosome 7"/>
</dbReference>
<reference evidence="1 2" key="1">
    <citation type="journal article" date="2023" name="Science">
        <title>Complex scaffold remodeling in plant triterpene biosynthesis.</title>
        <authorList>
            <person name="De La Pena R."/>
            <person name="Hodgson H."/>
            <person name="Liu J.C."/>
            <person name="Stephenson M.J."/>
            <person name="Martin A.C."/>
            <person name="Owen C."/>
            <person name="Harkess A."/>
            <person name="Leebens-Mack J."/>
            <person name="Jimenez L.E."/>
            <person name="Osbourn A."/>
            <person name="Sattely E.S."/>
        </authorList>
    </citation>
    <scope>NUCLEOTIDE SEQUENCE [LARGE SCALE GENOMIC DNA]</scope>
    <source>
        <strain evidence="2">cv. JPN11</strain>
        <tissue evidence="1">Leaf</tissue>
    </source>
</reference>
<dbReference type="EMBL" id="CM051400">
    <property type="protein sequence ID" value="KAJ4715040.1"/>
    <property type="molecule type" value="Genomic_DNA"/>
</dbReference>
<protein>
    <submittedName>
        <fullName evidence="1">Pentatricopeptide repeat-containing protein</fullName>
    </submittedName>
</protein>
<sequence>MRSFHAFNASIRKFVYFVSIHVHVTHPFKRCRTSIKGLHSLQQFKRRKSHTTNYRKMAKPTVKSVEKRNDNPKVYMRDKVANIYRILKYSTWDSAQEQLKTLPLKWDSYTVNQVLKTHPPMEKAWLFFNWVSRTKGFKHDQFTYTTMLDIFGEAKRISSMKYVFEQMQEKGIKIDVVTYTSAMHWLSDAGDVDGAVKVWEEMKEKECYPTVVSYTAYLKTLFVNNRVEEATDVYKEMIQSGLAPNCYTYTILMEYLIGAGKYEEALEIFSKMQEAGVQPDKAACNILIEKCCKAGETRAIIQILSYMKENRLVLRYPVFVEALQTFKVAGENDSLLRQVHPQFSVESISDKDAVKFVITDSEDPLSIDHGLVLILLKKKNFVGIDHLLAGIMDKNICLNSAIVSTIIEVNCNYSRPDGAFLAFEYSIKMGVNLERTAYLALIGILIRLNTFQKVTEIVEEMTKVGHSLGVYLAVLLIFRLGSARRPVSAAKIFNLLPEDQKCTATYTALISVYFSAGSADKALKIYKAMQRKGIRPSLGTYNVLLAGLEKLGRSSDVEIYRKEKKIMQADSQSRDTVPVEKKICDLLYAGDVVS</sequence>
<evidence type="ECO:0000313" key="2">
    <source>
        <dbReference type="Proteomes" id="UP001164539"/>
    </source>
</evidence>
<organism evidence="1 2">
    <name type="scientific">Melia azedarach</name>
    <name type="common">Chinaberry tree</name>
    <dbReference type="NCBI Taxonomy" id="155640"/>
    <lineage>
        <taxon>Eukaryota</taxon>
        <taxon>Viridiplantae</taxon>
        <taxon>Streptophyta</taxon>
        <taxon>Embryophyta</taxon>
        <taxon>Tracheophyta</taxon>
        <taxon>Spermatophyta</taxon>
        <taxon>Magnoliopsida</taxon>
        <taxon>eudicotyledons</taxon>
        <taxon>Gunneridae</taxon>
        <taxon>Pentapetalae</taxon>
        <taxon>rosids</taxon>
        <taxon>malvids</taxon>
        <taxon>Sapindales</taxon>
        <taxon>Meliaceae</taxon>
        <taxon>Melia</taxon>
    </lineage>
</organism>